<dbReference type="InterPro" id="IPR008978">
    <property type="entry name" value="HSP20-like_chaperone"/>
</dbReference>
<protein>
    <submittedName>
        <fullName evidence="4">Hsp20/alpha crystallin family protein</fullName>
    </submittedName>
</protein>
<dbReference type="PANTHER" id="PTHR11527">
    <property type="entry name" value="HEAT-SHOCK PROTEIN 20 FAMILY MEMBER"/>
    <property type="match status" value="1"/>
</dbReference>
<dbReference type="EMBL" id="JASJEV010000003">
    <property type="protein sequence ID" value="MDJ1158055.1"/>
    <property type="molecule type" value="Genomic_DNA"/>
</dbReference>
<dbReference type="CDD" id="cd06464">
    <property type="entry name" value="ACD_sHsps-like"/>
    <property type="match status" value="1"/>
</dbReference>
<dbReference type="RefSeq" id="WP_283740036.1">
    <property type="nucleotide sequence ID" value="NZ_JASJEV010000003.1"/>
</dbReference>
<name>A0ABT7AFA9_9HYPH</name>
<dbReference type="InterPro" id="IPR031107">
    <property type="entry name" value="Small_HSP"/>
</dbReference>
<evidence type="ECO:0000313" key="5">
    <source>
        <dbReference type="Proteomes" id="UP001321492"/>
    </source>
</evidence>
<proteinExistence type="inferred from homology"/>
<sequence>MGDVFADLQKEIDQVFDDFLGRRWPMSVGAMGQFTPLVDVAETADAIDITAELPGCDPKDVEVTATDSTLTIRGEKKSEKETKDRNWQMVERSYGAFVRTLPIPFAVDPAKVDATFDKGLLKIHLPKPPEAKSEAKKITIKS</sequence>
<dbReference type="InterPro" id="IPR002068">
    <property type="entry name" value="A-crystallin/Hsp20_dom"/>
</dbReference>
<evidence type="ECO:0000256" key="1">
    <source>
        <dbReference type="PROSITE-ProRule" id="PRU00285"/>
    </source>
</evidence>
<reference evidence="4 5" key="1">
    <citation type="submission" date="2023-05" db="EMBL/GenBank/DDBJ databases">
        <title>Chelatococcus sp. nov., a moderately thermophilic bacterium isolated from hot spring microbial mat.</title>
        <authorList>
            <person name="Hu C.-J."/>
            <person name="Li W.-J."/>
        </authorList>
    </citation>
    <scope>NUCLEOTIDE SEQUENCE [LARGE SCALE GENOMIC DNA]</scope>
    <source>
        <strain evidence="4 5">SYSU G07232</strain>
    </source>
</reference>
<gene>
    <name evidence="4" type="ORF">QNA08_07385</name>
</gene>
<evidence type="ECO:0000259" key="3">
    <source>
        <dbReference type="PROSITE" id="PS01031"/>
    </source>
</evidence>
<accession>A0ABT7AFA9</accession>
<comment type="similarity">
    <text evidence="1 2">Belongs to the small heat shock protein (HSP20) family.</text>
</comment>
<comment type="caution">
    <text evidence="4">The sequence shown here is derived from an EMBL/GenBank/DDBJ whole genome shotgun (WGS) entry which is preliminary data.</text>
</comment>
<evidence type="ECO:0000256" key="2">
    <source>
        <dbReference type="RuleBase" id="RU003616"/>
    </source>
</evidence>
<dbReference type="PROSITE" id="PS01031">
    <property type="entry name" value="SHSP"/>
    <property type="match status" value="1"/>
</dbReference>
<feature type="domain" description="SHSP" evidence="3">
    <location>
        <begin position="29"/>
        <end position="142"/>
    </location>
</feature>
<keyword evidence="5" id="KW-1185">Reference proteome</keyword>
<dbReference type="SUPFAM" id="SSF49764">
    <property type="entry name" value="HSP20-like chaperones"/>
    <property type="match status" value="1"/>
</dbReference>
<dbReference type="Proteomes" id="UP001321492">
    <property type="component" value="Unassembled WGS sequence"/>
</dbReference>
<organism evidence="4 5">
    <name type="scientific">Chelatococcus albus</name>
    <dbReference type="NCBI Taxonomy" id="3047466"/>
    <lineage>
        <taxon>Bacteria</taxon>
        <taxon>Pseudomonadati</taxon>
        <taxon>Pseudomonadota</taxon>
        <taxon>Alphaproteobacteria</taxon>
        <taxon>Hyphomicrobiales</taxon>
        <taxon>Chelatococcaceae</taxon>
        <taxon>Chelatococcus</taxon>
    </lineage>
</organism>
<evidence type="ECO:0000313" key="4">
    <source>
        <dbReference type="EMBL" id="MDJ1158055.1"/>
    </source>
</evidence>
<dbReference type="Gene3D" id="2.60.40.790">
    <property type="match status" value="1"/>
</dbReference>
<dbReference type="Pfam" id="PF00011">
    <property type="entry name" value="HSP20"/>
    <property type="match status" value="1"/>
</dbReference>